<evidence type="ECO:0000259" key="1">
    <source>
        <dbReference type="PROSITE" id="PS50925"/>
    </source>
</evidence>
<name>A0A844Z9P3_9SPHN</name>
<dbReference type="PROSITE" id="PS50925">
    <property type="entry name" value="BLUF"/>
    <property type="match status" value="1"/>
</dbReference>
<gene>
    <name evidence="2" type="ORF">GRI35_10270</name>
</gene>
<dbReference type="InterPro" id="IPR036046">
    <property type="entry name" value="Acylphosphatase-like_dom_sf"/>
</dbReference>
<comment type="caution">
    <text evidence="2">The sequence shown here is derived from an EMBL/GenBank/DDBJ whole genome shotgun (WGS) entry which is preliminary data.</text>
</comment>
<dbReference type="AlphaFoldDB" id="A0A844Z9P3"/>
<feature type="domain" description="BLUF" evidence="1">
    <location>
        <begin position="3"/>
        <end position="93"/>
    </location>
</feature>
<sequence>MKVKQLIYRSQPFGFDRSMLAGILMQARHNNKRDDITGALICRHDLYIQLIEGPAAAIDALYAKISEDDRHCDVRLALSDKVSDRMFPEWEMLDDEMPTLIWSPQEIVDGAIEKATPAALRAVFERVAEKARDRE</sequence>
<proteinExistence type="predicted"/>
<evidence type="ECO:0000313" key="2">
    <source>
        <dbReference type="EMBL" id="MXO83747.1"/>
    </source>
</evidence>
<protein>
    <submittedName>
        <fullName evidence="2">Blue light sensor protein</fullName>
    </submittedName>
</protein>
<dbReference type="EMBL" id="WTYZ01000001">
    <property type="protein sequence ID" value="MXO83747.1"/>
    <property type="molecule type" value="Genomic_DNA"/>
</dbReference>
<keyword evidence="3" id="KW-1185">Reference proteome</keyword>
<dbReference type="OrthoDB" id="196105at2"/>
<dbReference type="Gene3D" id="3.30.70.100">
    <property type="match status" value="1"/>
</dbReference>
<dbReference type="GO" id="GO:0009882">
    <property type="term" value="F:blue light photoreceptor activity"/>
    <property type="evidence" value="ECO:0007669"/>
    <property type="project" value="InterPro"/>
</dbReference>
<dbReference type="GO" id="GO:0071949">
    <property type="term" value="F:FAD binding"/>
    <property type="evidence" value="ECO:0007669"/>
    <property type="project" value="InterPro"/>
</dbReference>
<organism evidence="2 3">
    <name type="scientific">Pontixanthobacter aestiaquae</name>
    <dbReference type="NCBI Taxonomy" id="1509367"/>
    <lineage>
        <taxon>Bacteria</taxon>
        <taxon>Pseudomonadati</taxon>
        <taxon>Pseudomonadota</taxon>
        <taxon>Alphaproteobacteria</taxon>
        <taxon>Sphingomonadales</taxon>
        <taxon>Erythrobacteraceae</taxon>
        <taxon>Pontixanthobacter</taxon>
    </lineage>
</organism>
<dbReference type="SMART" id="SM01034">
    <property type="entry name" value="BLUF"/>
    <property type="match status" value="1"/>
</dbReference>
<accession>A0A844Z9P3</accession>
<dbReference type="Pfam" id="PF04940">
    <property type="entry name" value="BLUF"/>
    <property type="match status" value="1"/>
</dbReference>
<dbReference type="SUPFAM" id="SSF54975">
    <property type="entry name" value="Acylphosphatase/BLUF domain-like"/>
    <property type="match status" value="1"/>
</dbReference>
<dbReference type="Proteomes" id="UP000460290">
    <property type="component" value="Unassembled WGS sequence"/>
</dbReference>
<evidence type="ECO:0000313" key="3">
    <source>
        <dbReference type="Proteomes" id="UP000460290"/>
    </source>
</evidence>
<dbReference type="InterPro" id="IPR007024">
    <property type="entry name" value="BLUF_domain"/>
</dbReference>
<reference evidence="2 3" key="1">
    <citation type="submission" date="2019-12" db="EMBL/GenBank/DDBJ databases">
        <title>Genomic-based taxomic classification of the family Erythrobacteraceae.</title>
        <authorList>
            <person name="Xu L."/>
        </authorList>
    </citation>
    <scope>NUCLEOTIDE SEQUENCE [LARGE SCALE GENOMIC DNA]</scope>
    <source>
        <strain evidence="2 3">KCTC 42006</strain>
    </source>
</reference>